<proteinExistence type="inferred from homology"/>
<dbReference type="Proteomes" id="UP000054978">
    <property type="component" value="Unassembled WGS sequence"/>
</dbReference>
<dbReference type="PRINTS" id="PR00812">
    <property type="entry name" value="BCTERIALGSPF"/>
</dbReference>
<keyword evidence="5" id="KW-0997">Cell inner membrane</keyword>
<dbReference type="InterPro" id="IPR001992">
    <property type="entry name" value="T2SS_GspF/T4SS_PilC_CS"/>
</dbReference>
<evidence type="ECO:0000256" key="9">
    <source>
        <dbReference type="RuleBase" id="RU003923"/>
    </source>
</evidence>
<dbReference type="PANTHER" id="PTHR30012">
    <property type="entry name" value="GENERAL SECRETION PATHWAY PROTEIN"/>
    <property type="match status" value="1"/>
</dbReference>
<reference evidence="12" key="1">
    <citation type="submission" date="2016-01" db="EMBL/GenBank/DDBJ databases">
        <authorList>
            <person name="Peeters C."/>
        </authorList>
    </citation>
    <scope>NUCLEOTIDE SEQUENCE [LARGE SCALE GENOMIC DNA]</scope>
    <source>
        <strain evidence="12">LMG 29326</strain>
    </source>
</reference>
<keyword evidence="4" id="KW-1003">Cell membrane</keyword>
<dbReference type="RefSeq" id="WP_244197564.1">
    <property type="nucleotide sequence ID" value="NZ_FCOB02000003.1"/>
</dbReference>
<evidence type="ECO:0000256" key="2">
    <source>
        <dbReference type="ARBA" id="ARBA00005745"/>
    </source>
</evidence>
<dbReference type="InterPro" id="IPR003004">
    <property type="entry name" value="GspF/PilC"/>
</dbReference>
<organism evidence="12 13">
    <name type="scientific">Caballeronia ptereochthonis</name>
    <dbReference type="NCBI Taxonomy" id="1777144"/>
    <lineage>
        <taxon>Bacteria</taxon>
        <taxon>Pseudomonadati</taxon>
        <taxon>Pseudomonadota</taxon>
        <taxon>Betaproteobacteria</taxon>
        <taxon>Burkholderiales</taxon>
        <taxon>Burkholderiaceae</taxon>
        <taxon>Caballeronia</taxon>
    </lineage>
</organism>
<keyword evidence="3 9" id="KW-0813">Transport</keyword>
<feature type="transmembrane region" description="Helical" evidence="10">
    <location>
        <begin position="212"/>
        <end position="237"/>
    </location>
</feature>
<evidence type="ECO:0000259" key="11">
    <source>
        <dbReference type="Pfam" id="PF00482"/>
    </source>
</evidence>
<dbReference type="STRING" id="1777144.AWB83_00830"/>
<keyword evidence="8 10" id="KW-0472">Membrane</keyword>
<evidence type="ECO:0000256" key="8">
    <source>
        <dbReference type="ARBA" id="ARBA00023136"/>
    </source>
</evidence>
<dbReference type="InterPro" id="IPR042094">
    <property type="entry name" value="T2SS_GspF_sf"/>
</dbReference>
<dbReference type="PANTHER" id="PTHR30012:SF7">
    <property type="entry name" value="PROTEIN TRANSPORT PROTEIN HOFC HOMOLOG"/>
    <property type="match status" value="1"/>
</dbReference>
<accession>A0A157ZP72</accession>
<evidence type="ECO:0000256" key="7">
    <source>
        <dbReference type="ARBA" id="ARBA00022989"/>
    </source>
</evidence>
<keyword evidence="7 10" id="KW-1133">Transmembrane helix</keyword>
<feature type="domain" description="Type II secretion system protein GspF" evidence="11">
    <location>
        <begin position="272"/>
        <end position="393"/>
    </location>
</feature>
<sequence>MTDTGGAIMRYHVRVGSDGGEQELELEAADEAQLRASIGGMGFTLLEATPLGTPKRALTLRKPVFERSLFTQELIALLEAGLSLVETVETLRDKSKEGLNRTVMQGIVTALYEGEPLSRALERQPEHFPALYVATVASAEQTGHLAEALKRYHHYDARLAAVRKKVVSSMVYPSIVIAVGALIILFMAFYVIPKFSQVFATMKDMPLTVKLMLAWGNLVAAHGGVLLAGLFAALAGAGLSLRSARVRAGLFAAFLRLPKLADYQRLFALTRFYRTLGLLLAGGMSMVASMELSAQLLPGAMQAALSQALDDIRAGKSLSAALPAANLTTPVAERLIRVGEQSGELPGMVTRSAEFCDEELDRAIDTLMRVVEPVLMLLVGGIVGTIIFLLYMPIFQLAGSVG</sequence>
<dbReference type="InterPro" id="IPR018076">
    <property type="entry name" value="T2SS_GspF_dom"/>
</dbReference>
<name>A0A157ZP72_9BURK</name>
<dbReference type="GO" id="GO:0015628">
    <property type="term" value="P:protein secretion by the type II secretion system"/>
    <property type="evidence" value="ECO:0007669"/>
    <property type="project" value="TreeGrafter"/>
</dbReference>
<feature type="transmembrane region" description="Helical" evidence="10">
    <location>
        <begin position="171"/>
        <end position="192"/>
    </location>
</feature>
<protein>
    <submittedName>
        <fullName evidence="12">Type II secretion system protein</fullName>
    </submittedName>
</protein>
<dbReference type="Gene3D" id="1.20.81.30">
    <property type="entry name" value="Type II secretion system (T2SS), domain F"/>
    <property type="match status" value="2"/>
</dbReference>
<dbReference type="Pfam" id="PF00482">
    <property type="entry name" value="T2SSF"/>
    <property type="match status" value="2"/>
</dbReference>
<keyword evidence="6 9" id="KW-0812">Transmembrane</keyword>
<evidence type="ECO:0000256" key="3">
    <source>
        <dbReference type="ARBA" id="ARBA00022448"/>
    </source>
</evidence>
<comment type="subcellular location">
    <subcellularLocation>
        <location evidence="1 9">Cell inner membrane</location>
        <topology evidence="1 9">Multi-pass membrane protein</topology>
    </subcellularLocation>
</comment>
<evidence type="ECO:0000313" key="13">
    <source>
        <dbReference type="Proteomes" id="UP000054978"/>
    </source>
</evidence>
<comment type="similarity">
    <text evidence="2 9">Belongs to the GSP F family.</text>
</comment>
<evidence type="ECO:0000256" key="5">
    <source>
        <dbReference type="ARBA" id="ARBA00022519"/>
    </source>
</evidence>
<dbReference type="EMBL" id="FCOB02000003">
    <property type="protein sequence ID" value="SAK47281.1"/>
    <property type="molecule type" value="Genomic_DNA"/>
</dbReference>
<dbReference type="AlphaFoldDB" id="A0A157ZP72"/>
<evidence type="ECO:0000256" key="10">
    <source>
        <dbReference type="SAM" id="Phobius"/>
    </source>
</evidence>
<feature type="domain" description="Type II secretion system protein GspF" evidence="11">
    <location>
        <begin position="70"/>
        <end position="193"/>
    </location>
</feature>
<evidence type="ECO:0000256" key="1">
    <source>
        <dbReference type="ARBA" id="ARBA00004429"/>
    </source>
</evidence>
<dbReference type="GO" id="GO:0005886">
    <property type="term" value="C:plasma membrane"/>
    <property type="evidence" value="ECO:0007669"/>
    <property type="project" value="UniProtKB-SubCell"/>
</dbReference>
<comment type="caution">
    <text evidence="12">The sequence shown here is derived from an EMBL/GenBank/DDBJ whole genome shotgun (WGS) entry which is preliminary data.</text>
</comment>
<keyword evidence="13" id="KW-1185">Reference proteome</keyword>
<feature type="transmembrane region" description="Helical" evidence="10">
    <location>
        <begin position="374"/>
        <end position="394"/>
    </location>
</feature>
<dbReference type="PROSITE" id="PS00874">
    <property type="entry name" value="T2SP_F"/>
    <property type="match status" value="1"/>
</dbReference>
<evidence type="ECO:0000313" key="12">
    <source>
        <dbReference type="EMBL" id="SAK47281.1"/>
    </source>
</evidence>
<evidence type="ECO:0000256" key="6">
    <source>
        <dbReference type="ARBA" id="ARBA00022692"/>
    </source>
</evidence>
<evidence type="ECO:0000256" key="4">
    <source>
        <dbReference type="ARBA" id="ARBA00022475"/>
    </source>
</evidence>
<gene>
    <name evidence="12" type="ORF">AWB83_00830</name>
</gene>